<dbReference type="Proteomes" id="UP000266206">
    <property type="component" value="Unassembled WGS sequence"/>
</dbReference>
<dbReference type="GO" id="GO:0043709">
    <property type="term" value="P:cell adhesion involved in single-species biofilm formation"/>
    <property type="evidence" value="ECO:0007669"/>
    <property type="project" value="InterPro"/>
</dbReference>
<keyword evidence="1" id="KW-1133">Transmembrane helix</keyword>
<protein>
    <submittedName>
        <fullName evidence="2">Poly-beta-1,6-N-acetyl-D-glucosamine biosynthesis protein PgaD</fullName>
    </submittedName>
</protein>
<dbReference type="AlphaFoldDB" id="A0A3A1YSW8"/>
<gene>
    <name evidence="2" type="primary">pgaD</name>
    <name evidence="2" type="ORF">CJP73_07335</name>
</gene>
<dbReference type="EMBL" id="NQYH01000004">
    <property type="protein sequence ID" value="RIY41333.1"/>
    <property type="molecule type" value="Genomic_DNA"/>
</dbReference>
<evidence type="ECO:0000256" key="1">
    <source>
        <dbReference type="SAM" id="Phobius"/>
    </source>
</evidence>
<dbReference type="Pfam" id="PF13994">
    <property type="entry name" value="PgaD"/>
    <property type="match status" value="1"/>
</dbReference>
<feature type="transmembrane region" description="Helical" evidence="1">
    <location>
        <begin position="12"/>
        <end position="40"/>
    </location>
</feature>
<evidence type="ECO:0000313" key="2">
    <source>
        <dbReference type="EMBL" id="RIY41333.1"/>
    </source>
</evidence>
<keyword evidence="1" id="KW-0472">Membrane</keyword>
<reference evidence="2 3" key="1">
    <citation type="submission" date="2017-08" db="EMBL/GenBank/DDBJ databases">
        <title>Pusillimonas indicus sp. nov., a member of the family Alcaligenaceae isolated from surface seawater.</title>
        <authorList>
            <person name="Li J."/>
        </authorList>
    </citation>
    <scope>NUCLEOTIDE SEQUENCE [LARGE SCALE GENOMIC DNA]</scope>
    <source>
        <strain evidence="2 3">L52-1-41</strain>
    </source>
</reference>
<name>A0A3A1YSW8_9BURK</name>
<sequence>MIIETQRPWRLVVLDTFLTIIAWVAFLALFALGFKSLWAMVQNHNPEYFVNDVIPLVNTFSFYTVLGIINAFILFFWARYNIYRFRGKERRKPIDNLNHTDLLNSFRIDTMSLQALHENKVVVIHHQPDGSVKAVDTLQ</sequence>
<keyword evidence="1" id="KW-0812">Transmembrane</keyword>
<dbReference type="NCBIfam" id="TIGR03940">
    <property type="entry name" value="PGA_PgaD"/>
    <property type="match status" value="1"/>
</dbReference>
<evidence type="ECO:0000313" key="3">
    <source>
        <dbReference type="Proteomes" id="UP000266206"/>
    </source>
</evidence>
<dbReference type="InterPro" id="IPR023829">
    <property type="entry name" value="PGA_PgaD"/>
</dbReference>
<dbReference type="OrthoDB" id="1685258at2"/>
<accession>A0A3A1YSW8</accession>
<proteinExistence type="predicted"/>
<comment type="caution">
    <text evidence="2">The sequence shown here is derived from an EMBL/GenBank/DDBJ whole genome shotgun (WGS) entry which is preliminary data.</text>
</comment>
<feature type="transmembrane region" description="Helical" evidence="1">
    <location>
        <begin position="60"/>
        <end position="82"/>
    </location>
</feature>
<organism evidence="2 3">
    <name type="scientific">Neopusillimonas maritima</name>
    <dbReference type="NCBI Taxonomy" id="2026239"/>
    <lineage>
        <taxon>Bacteria</taxon>
        <taxon>Pseudomonadati</taxon>
        <taxon>Pseudomonadota</taxon>
        <taxon>Betaproteobacteria</taxon>
        <taxon>Burkholderiales</taxon>
        <taxon>Alcaligenaceae</taxon>
        <taxon>Neopusillimonas</taxon>
    </lineage>
</organism>
<dbReference type="RefSeq" id="WP_119515958.1">
    <property type="nucleotide sequence ID" value="NZ_NQYH01000004.1"/>
</dbReference>